<dbReference type="InterPro" id="IPR018530">
    <property type="entry name" value="SiaC"/>
</dbReference>
<evidence type="ECO:0000313" key="2">
    <source>
        <dbReference type="EMBL" id="MPN10131.1"/>
    </source>
</evidence>
<comment type="caution">
    <text evidence="2">The sequence shown here is derived from an EMBL/GenBank/DDBJ whole genome shotgun (WGS) entry which is preliminary data.</text>
</comment>
<name>A0A645F774_9ZZZZ</name>
<dbReference type="AlphaFoldDB" id="A0A645F774"/>
<evidence type="ECO:0000259" key="1">
    <source>
        <dbReference type="Pfam" id="PF09345"/>
    </source>
</evidence>
<feature type="domain" description="SiaC family regulatory phosphoprotein" evidence="1">
    <location>
        <begin position="7"/>
        <end position="123"/>
    </location>
</feature>
<dbReference type="EMBL" id="VSSQ01056275">
    <property type="protein sequence ID" value="MPN10131.1"/>
    <property type="molecule type" value="Genomic_DNA"/>
</dbReference>
<gene>
    <name evidence="2" type="ORF">SDC9_157426</name>
</gene>
<sequence>MFKLEKQKTGSTPYIYIDEEQGYMRFQGESFHENVLEFYADIIAWLQGYLSTDFPSFTFDCELRYFNSSTAKMLLNMLLLMDEASAKGRKVTVNWITTVENEINIECGEDFGDEVAHMDFKIVIHPA</sequence>
<proteinExistence type="predicted"/>
<protein>
    <recommendedName>
        <fullName evidence="1">SiaC family regulatory phosphoprotein domain-containing protein</fullName>
    </recommendedName>
</protein>
<accession>A0A645F774</accession>
<organism evidence="2">
    <name type="scientific">bioreactor metagenome</name>
    <dbReference type="NCBI Taxonomy" id="1076179"/>
    <lineage>
        <taxon>unclassified sequences</taxon>
        <taxon>metagenomes</taxon>
        <taxon>ecological metagenomes</taxon>
    </lineage>
</organism>
<reference evidence="2" key="1">
    <citation type="submission" date="2019-08" db="EMBL/GenBank/DDBJ databases">
        <authorList>
            <person name="Kucharzyk K."/>
            <person name="Murdoch R.W."/>
            <person name="Higgins S."/>
            <person name="Loffler F."/>
        </authorList>
    </citation>
    <scope>NUCLEOTIDE SEQUENCE</scope>
</reference>
<dbReference type="Pfam" id="PF09345">
    <property type="entry name" value="SiaC"/>
    <property type="match status" value="1"/>
</dbReference>